<evidence type="ECO:0000313" key="3">
    <source>
        <dbReference type="EMBL" id="SVA07676.1"/>
    </source>
</evidence>
<dbReference type="InterPro" id="IPR001789">
    <property type="entry name" value="Sig_transdc_resp-reg_receiver"/>
</dbReference>
<dbReference type="SMART" id="SM00448">
    <property type="entry name" value="REC"/>
    <property type="match status" value="1"/>
</dbReference>
<evidence type="ECO:0000256" key="1">
    <source>
        <dbReference type="ARBA" id="ARBA00022553"/>
    </source>
</evidence>
<proteinExistence type="predicted"/>
<dbReference type="PANTHER" id="PTHR44591:SF3">
    <property type="entry name" value="RESPONSE REGULATORY DOMAIN-CONTAINING PROTEIN"/>
    <property type="match status" value="1"/>
</dbReference>
<feature type="domain" description="Response regulatory" evidence="2">
    <location>
        <begin position="1"/>
        <end position="94"/>
    </location>
</feature>
<dbReference type="InterPro" id="IPR011006">
    <property type="entry name" value="CheY-like_superfamily"/>
</dbReference>
<organism evidence="3">
    <name type="scientific">marine metagenome</name>
    <dbReference type="NCBI Taxonomy" id="408172"/>
    <lineage>
        <taxon>unclassified sequences</taxon>
        <taxon>metagenomes</taxon>
        <taxon>ecological metagenomes</taxon>
    </lineage>
</organism>
<dbReference type="AlphaFoldDB" id="A0A381SUP4"/>
<gene>
    <name evidence="3" type="ORF">METZ01_LOCUS60530</name>
</gene>
<accession>A0A381SUP4</accession>
<dbReference type="PROSITE" id="PS50110">
    <property type="entry name" value="RESPONSE_REGULATORY"/>
    <property type="match status" value="1"/>
</dbReference>
<feature type="non-terminal residue" evidence="3">
    <location>
        <position position="1"/>
    </location>
</feature>
<dbReference type="PANTHER" id="PTHR44591">
    <property type="entry name" value="STRESS RESPONSE REGULATOR PROTEIN 1"/>
    <property type="match status" value="1"/>
</dbReference>
<dbReference type="Gene3D" id="3.40.50.2300">
    <property type="match status" value="1"/>
</dbReference>
<dbReference type="SUPFAM" id="SSF52172">
    <property type="entry name" value="CheY-like"/>
    <property type="match status" value="1"/>
</dbReference>
<dbReference type="GO" id="GO:0000160">
    <property type="term" value="P:phosphorelay signal transduction system"/>
    <property type="evidence" value="ECO:0007669"/>
    <property type="project" value="InterPro"/>
</dbReference>
<name>A0A381SUP4_9ZZZZ</name>
<evidence type="ECO:0000259" key="2">
    <source>
        <dbReference type="PROSITE" id="PS50110"/>
    </source>
</evidence>
<sequence length="102" mass="11452">VDVISADEGTEGYRLAKTRDPGLIILDTIIPNLNGFQICRLLKDDDRFQSIPIVFVSSRDLFEDVTRAEQAKGDLFLRKPIVLDQLTEELITLITSYEPATA</sequence>
<reference evidence="3" key="1">
    <citation type="submission" date="2018-05" db="EMBL/GenBank/DDBJ databases">
        <authorList>
            <person name="Lanie J.A."/>
            <person name="Ng W.-L."/>
            <person name="Kazmierczak K.M."/>
            <person name="Andrzejewski T.M."/>
            <person name="Davidsen T.M."/>
            <person name="Wayne K.J."/>
            <person name="Tettelin H."/>
            <person name="Glass J.I."/>
            <person name="Rusch D."/>
            <person name="Podicherti R."/>
            <person name="Tsui H.-C.T."/>
            <person name="Winkler M.E."/>
        </authorList>
    </citation>
    <scope>NUCLEOTIDE SEQUENCE</scope>
</reference>
<dbReference type="InterPro" id="IPR050595">
    <property type="entry name" value="Bact_response_regulator"/>
</dbReference>
<dbReference type="Pfam" id="PF00072">
    <property type="entry name" value="Response_reg"/>
    <property type="match status" value="1"/>
</dbReference>
<dbReference type="EMBL" id="UINC01003596">
    <property type="protein sequence ID" value="SVA07676.1"/>
    <property type="molecule type" value="Genomic_DNA"/>
</dbReference>
<protein>
    <recommendedName>
        <fullName evidence="2">Response regulatory domain-containing protein</fullName>
    </recommendedName>
</protein>
<keyword evidence="1" id="KW-0597">Phosphoprotein</keyword>